<dbReference type="EMBL" id="AP017372">
    <property type="protein sequence ID" value="BAU56352.1"/>
    <property type="molecule type" value="Genomic_DNA"/>
</dbReference>
<proteinExistence type="inferred from homology"/>
<dbReference type="Pfam" id="PF02391">
    <property type="entry name" value="MoaE"/>
    <property type="match status" value="1"/>
</dbReference>
<comment type="catalytic activity">
    <reaction evidence="11">
        <text>2 [molybdopterin-synthase sulfur-carrier protein]-C-terminal-Gly-aminoethanethioate + cyclic pyranopterin phosphate + H2O = molybdopterin + 2 [molybdopterin-synthase sulfur-carrier protein]-C-terminal Gly-Gly + 2 H(+)</text>
        <dbReference type="Rhea" id="RHEA:26333"/>
        <dbReference type="Rhea" id="RHEA-COMP:12202"/>
        <dbReference type="Rhea" id="RHEA-COMP:19907"/>
        <dbReference type="ChEBI" id="CHEBI:15377"/>
        <dbReference type="ChEBI" id="CHEBI:15378"/>
        <dbReference type="ChEBI" id="CHEBI:58698"/>
        <dbReference type="ChEBI" id="CHEBI:59648"/>
        <dbReference type="ChEBI" id="CHEBI:90778"/>
        <dbReference type="ChEBI" id="CHEBI:232372"/>
        <dbReference type="EC" id="2.8.1.12"/>
    </reaction>
</comment>
<evidence type="ECO:0000256" key="6">
    <source>
        <dbReference type="ARBA" id="ARBA00026066"/>
    </source>
</evidence>
<dbReference type="KEGG" id="hhk:HH1059_22830"/>
<evidence type="ECO:0000256" key="8">
    <source>
        <dbReference type="ARBA" id="ARBA00030407"/>
    </source>
</evidence>
<comment type="similarity">
    <text evidence="2">Belongs to the MoaE family.</text>
</comment>
<dbReference type="UniPathway" id="UPA00344"/>
<dbReference type="PANTHER" id="PTHR23404">
    <property type="entry name" value="MOLYBDOPTERIN SYNTHASE RELATED"/>
    <property type="match status" value="1"/>
</dbReference>
<dbReference type="OrthoDB" id="9803224at2"/>
<dbReference type="CDD" id="cd00756">
    <property type="entry name" value="MoaE"/>
    <property type="match status" value="1"/>
</dbReference>
<evidence type="ECO:0000256" key="10">
    <source>
        <dbReference type="ARBA" id="ARBA00032474"/>
    </source>
</evidence>
<dbReference type="EC" id="2.8.1.12" evidence="3"/>
<dbReference type="SUPFAM" id="SSF54690">
    <property type="entry name" value="Molybdopterin synthase subunit MoaE"/>
    <property type="match status" value="1"/>
</dbReference>
<dbReference type="GO" id="GO:0006777">
    <property type="term" value="P:Mo-molybdopterin cofactor biosynthetic process"/>
    <property type="evidence" value="ECO:0007669"/>
    <property type="project" value="UniProtKB-KW"/>
</dbReference>
<sequence length="144" mass="16038">MSNIQAFTTTEPIQVDRAVSFVTSSSYGATNLFTGTVRNSHNNRQVEGITYDGHRVLADKTLQSIAAEAHDKWPEISIYLSHFIGRLGVGEISVIIAIGSPHREPSFAACRFIIEQLKMRAPIWKQEHYVDGSSDWLPGHSLNK</sequence>
<dbReference type="InterPro" id="IPR036563">
    <property type="entry name" value="MoaE_sf"/>
</dbReference>
<evidence type="ECO:0000256" key="1">
    <source>
        <dbReference type="ARBA" id="ARBA00005046"/>
    </source>
</evidence>
<dbReference type="GO" id="GO:0030366">
    <property type="term" value="F:molybdopterin synthase activity"/>
    <property type="evidence" value="ECO:0007669"/>
    <property type="project" value="UniProtKB-EC"/>
</dbReference>
<protein>
    <recommendedName>
        <fullName evidence="4">Molybdopterin synthase catalytic subunit</fullName>
        <ecNumber evidence="3">2.8.1.12</ecNumber>
    </recommendedName>
    <alternativeName>
        <fullName evidence="9">MPT synthase subunit 2</fullName>
    </alternativeName>
    <alternativeName>
        <fullName evidence="7">Molybdenum cofactor biosynthesis protein E</fullName>
    </alternativeName>
    <alternativeName>
        <fullName evidence="8">Molybdopterin-converting factor large subunit</fullName>
    </alternativeName>
    <alternativeName>
        <fullName evidence="10">Molybdopterin-converting factor subunit 2</fullName>
    </alternativeName>
</protein>
<evidence type="ECO:0000256" key="9">
    <source>
        <dbReference type="ARBA" id="ARBA00030781"/>
    </source>
</evidence>
<evidence type="ECO:0000256" key="4">
    <source>
        <dbReference type="ARBA" id="ARBA00013858"/>
    </source>
</evidence>
<evidence type="ECO:0000313" key="12">
    <source>
        <dbReference type="EMBL" id="BAU56352.1"/>
    </source>
</evidence>
<dbReference type="AlphaFoldDB" id="A0A110B4C8"/>
<keyword evidence="5" id="KW-0501">Molybdenum cofactor biosynthesis</keyword>
<name>A0A110B4C8_HALHR</name>
<gene>
    <name evidence="12" type="ORF">HH1059_22830</name>
</gene>
<evidence type="ECO:0000256" key="2">
    <source>
        <dbReference type="ARBA" id="ARBA00005426"/>
    </source>
</evidence>
<reference evidence="12" key="1">
    <citation type="submission" date="2016-02" db="EMBL/GenBank/DDBJ databases">
        <title>Halorhodospira halochloris DSM-1059 complete genome, version 2.</title>
        <authorList>
            <person name="Tsukatani Y."/>
        </authorList>
    </citation>
    <scope>NUCLEOTIDE SEQUENCE</scope>
    <source>
        <strain evidence="12">DSM 1059</strain>
    </source>
</reference>
<accession>A0A110B4C8</accession>
<comment type="pathway">
    <text evidence="1">Cofactor biosynthesis; molybdopterin biosynthesis.</text>
</comment>
<organism evidence="12 13">
    <name type="scientific">Halorhodospira halochloris</name>
    <name type="common">Ectothiorhodospira halochloris</name>
    <dbReference type="NCBI Taxonomy" id="1052"/>
    <lineage>
        <taxon>Bacteria</taxon>
        <taxon>Pseudomonadati</taxon>
        <taxon>Pseudomonadota</taxon>
        <taxon>Gammaproteobacteria</taxon>
        <taxon>Chromatiales</taxon>
        <taxon>Ectothiorhodospiraceae</taxon>
        <taxon>Halorhodospira</taxon>
    </lineage>
</organism>
<evidence type="ECO:0000313" key="13">
    <source>
        <dbReference type="Proteomes" id="UP000218890"/>
    </source>
</evidence>
<comment type="subunit">
    <text evidence="6">Heterotetramer of 2 MoaD subunits and 2 MoaE subunits. Also stable as homodimer. The enzyme changes between these two forms during catalysis.</text>
</comment>
<evidence type="ECO:0000256" key="11">
    <source>
        <dbReference type="ARBA" id="ARBA00049878"/>
    </source>
</evidence>
<dbReference type="InterPro" id="IPR003448">
    <property type="entry name" value="Mopterin_biosynth_MoaE"/>
</dbReference>
<evidence type="ECO:0000256" key="7">
    <source>
        <dbReference type="ARBA" id="ARBA00029745"/>
    </source>
</evidence>
<dbReference type="Proteomes" id="UP000218890">
    <property type="component" value="Chromosome"/>
</dbReference>
<dbReference type="RefSeq" id="WP_096406089.1">
    <property type="nucleotide sequence ID" value="NZ_AP017372.2"/>
</dbReference>
<keyword evidence="13" id="KW-1185">Reference proteome</keyword>
<evidence type="ECO:0000256" key="5">
    <source>
        <dbReference type="ARBA" id="ARBA00023150"/>
    </source>
</evidence>
<evidence type="ECO:0000256" key="3">
    <source>
        <dbReference type="ARBA" id="ARBA00011950"/>
    </source>
</evidence>
<dbReference type="Gene3D" id="3.90.1170.40">
    <property type="entry name" value="Molybdopterin biosynthesis MoaE subunit"/>
    <property type="match status" value="1"/>
</dbReference>